<name>A0A0A9AQ64_ARUDO</name>
<reference evidence="1" key="2">
    <citation type="journal article" date="2015" name="Data Brief">
        <title>Shoot transcriptome of the giant reed, Arundo donax.</title>
        <authorList>
            <person name="Barrero R.A."/>
            <person name="Guerrero F.D."/>
            <person name="Moolhuijzen P."/>
            <person name="Goolsby J.A."/>
            <person name="Tidwell J."/>
            <person name="Bellgard S.E."/>
            <person name="Bellgard M.I."/>
        </authorList>
    </citation>
    <scope>NUCLEOTIDE SEQUENCE</scope>
    <source>
        <tissue evidence="1">Shoot tissue taken approximately 20 cm above the soil surface</tissue>
    </source>
</reference>
<accession>A0A0A9AQ64</accession>
<dbReference type="AlphaFoldDB" id="A0A0A9AQ64"/>
<protein>
    <submittedName>
        <fullName evidence="1">Uncharacterized protein</fullName>
    </submittedName>
</protein>
<reference evidence="1" key="1">
    <citation type="submission" date="2014-09" db="EMBL/GenBank/DDBJ databases">
        <authorList>
            <person name="Magalhaes I.L.F."/>
            <person name="Oliveira U."/>
            <person name="Santos F.R."/>
            <person name="Vidigal T.H.D.A."/>
            <person name="Brescovit A.D."/>
            <person name="Santos A.J."/>
        </authorList>
    </citation>
    <scope>NUCLEOTIDE SEQUENCE</scope>
    <source>
        <tissue evidence="1">Shoot tissue taken approximately 20 cm above the soil surface</tissue>
    </source>
</reference>
<proteinExistence type="predicted"/>
<organism evidence="1">
    <name type="scientific">Arundo donax</name>
    <name type="common">Giant reed</name>
    <name type="synonym">Donax arundinaceus</name>
    <dbReference type="NCBI Taxonomy" id="35708"/>
    <lineage>
        <taxon>Eukaryota</taxon>
        <taxon>Viridiplantae</taxon>
        <taxon>Streptophyta</taxon>
        <taxon>Embryophyta</taxon>
        <taxon>Tracheophyta</taxon>
        <taxon>Spermatophyta</taxon>
        <taxon>Magnoliopsida</taxon>
        <taxon>Liliopsida</taxon>
        <taxon>Poales</taxon>
        <taxon>Poaceae</taxon>
        <taxon>PACMAD clade</taxon>
        <taxon>Arundinoideae</taxon>
        <taxon>Arundineae</taxon>
        <taxon>Arundo</taxon>
    </lineage>
</organism>
<evidence type="ECO:0000313" key="1">
    <source>
        <dbReference type="EMBL" id="JAD53271.1"/>
    </source>
</evidence>
<dbReference type="EMBL" id="GBRH01244624">
    <property type="protein sequence ID" value="JAD53271.1"/>
    <property type="molecule type" value="Transcribed_RNA"/>
</dbReference>
<sequence length="71" mass="8784">MHDGLWMSRFQKHCFMWSFIFFTIRIYLSICTTHCYNGYNHITPFMFCDSSRKTRVHDNFYPIVVKRLRHT</sequence>